<organism evidence="2 3">
    <name type="scientific">Paragemmobacter aquarius</name>
    <dbReference type="NCBI Taxonomy" id="2169400"/>
    <lineage>
        <taxon>Bacteria</taxon>
        <taxon>Pseudomonadati</taxon>
        <taxon>Pseudomonadota</taxon>
        <taxon>Alphaproteobacteria</taxon>
        <taxon>Rhodobacterales</taxon>
        <taxon>Paracoccaceae</taxon>
        <taxon>Paragemmobacter</taxon>
    </lineage>
</organism>
<evidence type="ECO:0000313" key="2">
    <source>
        <dbReference type="EMBL" id="AWB49021.1"/>
    </source>
</evidence>
<dbReference type="Gene3D" id="1.10.30.50">
    <property type="match status" value="1"/>
</dbReference>
<feature type="domain" description="GmrSD restriction endonucleases N-terminal" evidence="1">
    <location>
        <begin position="53"/>
        <end position="227"/>
    </location>
</feature>
<accession>A0A2S0UMK4</accession>
<keyword evidence="3" id="KW-1185">Reference proteome</keyword>
<dbReference type="AlphaFoldDB" id="A0A2S0UMK4"/>
<dbReference type="InterPro" id="IPR004919">
    <property type="entry name" value="GmrSD_N"/>
</dbReference>
<evidence type="ECO:0000259" key="1">
    <source>
        <dbReference type="Pfam" id="PF03235"/>
    </source>
</evidence>
<protein>
    <recommendedName>
        <fullName evidence="1">GmrSD restriction endonucleases N-terminal domain-containing protein</fullName>
    </recommendedName>
</protein>
<dbReference type="CDD" id="cd00085">
    <property type="entry name" value="HNHc"/>
    <property type="match status" value="1"/>
</dbReference>
<sequence length="542" mass="59728">MRLSWKMVLLNIVRIGRRMAKKAVLDALIKRADFALQDSPLAMNMGTEIKLAEFIGNGQLGKLLRKPDFQRETNHWSPSQISGLVKSFVSNELIPALILWKSNSFIFVIDGAHRLSALKAWADNDYGDGTASGAFFSQNINASQKTIALETRKLVEAEVGRYSDYVSMTEEQLAADHVKAGKFATIFNRALHVQWIHGNQDVAESSFFKINSQGTVLDQTEETLLKNRNRSYAIAARSIVRAGTGHNYWSKFSQENQKRIEGNAKELNDLLFQPDVTEPLKTLDLPLNGTASPVDSLKSLIDIFAIIDGESDAKKSLAKLTDDADGQQTIELLKRSLKVARRMTGNDAGSLGLHPAAYFYTEKGKPSRYLFLGVLSAISDAVRNNDKSFFKRFTSQRAKIENTLIARKSLIIQGLANVNSTQRVDKIRGLLKSLVIHFEKQDQVLDRDILRFLGLEGSAGDLKQIEAPVGFSTEIKSAIFLQTAVNCAPRCNICGGLLHVVKSASYDHKTPVAAGGQGHVANAQIVHPFCNTGIKGSDVSQP</sequence>
<evidence type="ECO:0000313" key="3">
    <source>
        <dbReference type="Proteomes" id="UP000244496"/>
    </source>
</evidence>
<dbReference type="KEGG" id="geh:HYN69_11375"/>
<dbReference type="EMBL" id="CP028918">
    <property type="protein sequence ID" value="AWB49021.1"/>
    <property type="molecule type" value="Genomic_DNA"/>
</dbReference>
<gene>
    <name evidence="2" type="ORF">HYN69_11375</name>
</gene>
<proteinExistence type="predicted"/>
<reference evidence="2 3" key="1">
    <citation type="submission" date="2018-04" db="EMBL/GenBank/DDBJ databases">
        <title>Genome sequencing of Gemmobacter.</title>
        <authorList>
            <person name="Yi H."/>
            <person name="Baek M.-G."/>
        </authorList>
    </citation>
    <scope>NUCLEOTIDE SEQUENCE [LARGE SCALE GENOMIC DNA]</scope>
    <source>
        <strain evidence="2 3">HYN0069</strain>
    </source>
</reference>
<dbReference type="InterPro" id="IPR003615">
    <property type="entry name" value="HNH_nuc"/>
</dbReference>
<dbReference type="Pfam" id="PF03235">
    <property type="entry name" value="GmrSD_N"/>
    <property type="match status" value="1"/>
</dbReference>
<dbReference type="Proteomes" id="UP000244496">
    <property type="component" value="Chromosome"/>
</dbReference>
<name>A0A2S0UMK4_9RHOB</name>